<reference evidence="10" key="1">
    <citation type="submission" date="2022-08" db="UniProtKB">
        <authorList>
            <consortium name="EnsemblMetazoa"/>
        </authorList>
    </citation>
    <scope>IDENTIFICATION</scope>
    <source>
        <strain evidence="10">Israel</strain>
    </source>
</reference>
<feature type="disulfide bond" evidence="9">
    <location>
        <begin position="14"/>
        <end position="32"/>
    </location>
</feature>
<dbReference type="GO" id="GO:0016324">
    <property type="term" value="C:apical plasma membrane"/>
    <property type="evidence" value="ECO:0007669"/>
    <property type="project" value="TreeGrafter"/>
</dbReference>
<keyword evidence="2" id="KW-0812">Transmembrane</keyword>
<keyword evidence="7" id="KW-0675">Receptor</keyword>
<dbReference type="SMART" id="SM00192">
    <property type="entry name" value="LDLa"/>
    <property type="match status" value="2"/>
</dbReference>
<dbReference type="VEuPathDB" id="VectorBase:PPAI004430"/>
<evidence type="ECO:0000256" key="2">
    <source>
        <dbReference type="ARBA" id="ARBA00022692"/>
    </source>
</evidence>
<dbReference type="EnsemblMetazoa" id="PPAI004430-RA">
    <property type="protein sequence ID" value="PPAI004430-PA"/>
    <property type="gene ID" value="PPAI004430"/>
</dbReference>
<feature type="disulfide bond" evidence="9">
    <location>
        <begin position="54"/>
        <end position="72"/>
    </location>
</feature>
<dbReference type="SUPFAM" id="SSF57424">
    <property type="entry name" value="LDL receptor-like module"/>
    <property type="match status" value="2"/>
</dbReference>
<keyword evidence="3" id="KW-0677">Repeat</keyword>
<evidence type="ECO:0000313" key="11">
    <source>
        <dbReference type="Proteomes" id="UP000092462"/>
    </source>
</evidence>
<keyword evidence="6 9" id="KW-1015">Disulfide bond</keyword>
<evidence type="ECO:0000313" key="10">
    <source>
        <dbReference type="EnsemblMetazoa" id="PPAI004430-PA"/>
    </source>
</evidence>
<dbReference type="PANTHER" id="PTHR22722">
    <property type="entry name" value="LOW-DENSITY LIPOPROTEIN RECEPTOR-RELATED PROTEIN 2-RELATED"/>
    <property type="match status" value="1"/>
</dbReference>
<dbReference type="InterPro" id="IPR051221">
    <property type="entry name" value="LDLR-related"/>
</dbReference>
<comment type="subcellular location">
    <subcellularLocation>
        <location evidence="1">Membrane</location>
        <topology evidence="1">Single-pass membrane protein</topology>
    </subcellularLocation>
</comment>
<proteinExistence type="predicted"/>
<evidence type="ECO:0000256" key="8">
    <source>
        <dbReference type="ARBA" id="ARBA00023180"/>
    </source>
</evidence>
<dbReference type="InterPro" id="IPR023415">
    <property type="entry name" value="LDLR_class-A_CS"/>
</dbReference>
<comment type="caution">
    <text evidence="9">Lacks conserved residue(s) required for the propagation of feature annotation.</text>
</comment>
<dbReference type="InterPro" id="IPR036055">
    <property type="entry name" value="LDL_receptor-like_sf"/>
</dbReference>
<keyword evidence="11" id="KW-1185">Reference proteome</keyword>
<keyword evidence="4" id="KW-1133">Transmembrane helix</keyword>
<sequence>MVPYVTCRSDEFTCGNGRCIQERWVCDRDDDCGNNADERNCTNVTCDPDKEFTCSDNFCITAKWRCDGESDCPDGSDERLEIFFMFQSQLI</sequence>
<dbReference type="PRINTS" id="PR00261">
    <property type="entry name" value="LDLRECEPTOR"/>
</dbReference>
<keyword evidence="8" id="KW-0325">Glycoprotein</keyword>
<dbReference type="FunFam" id="4.10.400.10:FF:000004">
    <property type="entry name" value="Low-density lipoprotein receptor-related protein 1"/>
    <property type="match status" value="1"/>
</dbReference>
<evidence type="ECO:0000256" key="4">
    <source>
        <dbReference type="ARBA" id="ARBA00022989"/>
    </source>
</evidence>
<dbReference type="Pfam" id="PF00057">
    <property type="entry name" value="Ldl_recept_a"/>
    <property type="match status" value="2"/>
</dbReference>
<dbReference type="Gene3D" id="4.10.400.10">
    <property type="entry name" value="Low-density Lipoprotein Receptor"/>
    <property type="match status" value="2"/>
</dbReference>
<dbReference type="VEuPathDB" id="VectorBase:PPAPM1_011094"/>
<feature type="disulfide bond" evidence="9">
    <location>
        <begin position="7"/>
        <end position="19"/>
    </location>
</feature>
<dbReference type="GO" id="GO:0006898">
    <property type="term" value="P:receptor-mediated endocytosis"/>
    <property type="evidence" value="ECO:0007669"/>
    <property type="project" value="TreeGrafter"/>
</dbReference>
<dbReference type="EMBL" id="AJVK01013070">
    <property type="status" value="NOT_ANNOTATED_CDS"/>
    <property type="molecule type" value="Genomic_DNA"/>
</dbReference>
<evidence type="ECO:0000256" key="1">
    <source>
        <dbReference type="ARBA" id="ARBA00004167"/>
    </source>
</evidence>
<feature type="disulfide bond" evidence="9">
    <location>
        <begin position="26"/>
        <end position="41"/>
    </location>
</feature>
<dbReference type="PROSITE" id="PS50068">
    <property type="entry name" value="LDLRA_2"/>
    <property type="match status" value="2"/>
</dbReference>
<evidence type="ECO:0000256" key="9">
    <source>
        <dbReference type="PROSITE-ProRule" id="PRU00124"/>
    </source>
</evidence>
<evidence type="ECO:0000256" key="5">
    <source>
        <dbReference type="ARBA" id="ARBA00023136"/>
    </source>
</evidence>
<dbReference type="GO" id="GO:0043235">
    <property type="term" value="C:receptor complex"/>
    <property type="evidence" value="ECO:0007669"/>
    <property type="project" value="TreeGrafter"/>
</dbReference>
<dbReference type="PROSITE" id="PS01209">
    <property type="entry name" value="LDLRA_1"/>
    <property type="match status" value="1"/>
</dbReference>
<evidence type="ECO:0000256" key="7">
    <source>
        <dbReference type="ARBA" id="ARBA00023170"/>
    </source>
</evidence>
<dbReference type="PANTHER" id="PTHR22722:SF14">
    <property type="entry name" value="MEGALIN, ISOFORM A"/>
    <property type="match status" value="1"/>
</dbReference>
<name>A0A1B0GN69_PHLPP</name>
<evidence type="ECO:0000256" key="3">
    <source>
        <dbReference type="ARBA" id="ARBA00022737"/>
    </source>
</evidence>
<dbReference type="CDD" id="cd00112">
    <property type="entry name" value="LDLa"/>
    <property type="match status" value="2"/>
</dbReference>
<accession>A0A1B0GN69</accession>
<dbReference type="Proteomes" id="UP000092462">
    <property type="component" value="Unassembled WGS sequence"/>
</dbReference>
<organism evidence="10 11">
    <name type="scientific">Phlebotomus papatasi</name>
    <name type="common">Sandfly</name>
    <dbReference type="NCBI Taxonomy" id="29031"/>
    <lineage>
        <taxon>Eukaryota</taxon>
        <taxon>Metazoa</taxon>
        <taxon>Ecdysozoa</taxon>
        <taxon>Arthropoda</taxon>
        <taxon>Hexapoda</taxon>
        <taxon>Insecta</taxon>
        <taxon>Pterygota</taxon>
        <taxon>Neoptera</taxon>
        <taxon>Endopterygota</taxon>
        <taxon>Diptera</taxon>
        <taxon>Nematocera</taxon>
        <taxon>Psychodoidea</taxon>
        <taxon>Psychodidae</taxon>
        <taxon>Phlebotomus</taxon>
        <taxon>Phlebotomus</taxon>
    </lineage>
</organism>
<dbReference type="InterPro" id="IPR002172">
    <property type="entry name" value="LDrepeatLR_classA_rpt"/>
</dbReference>
<protein>
    <submittedName>
        <fullName evidence="10">Uncharacterized protein</fullName>
    </submittedName>
</protein>
<dbReference type="AlphaFoldDB" id="A0A1B0GN69"/>
<dbReference type="GO" id="GO:0042562">
    <property type="term" value="F:hormone binding"/>
    <property type="evidence" value="ECO:0007669"/>
    <property type="project" value="TreeGrafter"/>
</dbReference>
<keyword evidence="5" id="KW-0472">Membrane</keyword>
<evidence type="ECO:0000256" key="6">
    <source>
        <dbReference type="ARBA" id="ARBA00023157"/>
    </source>
</evidence>